<reference evidence="6" key="2">
    <citation type="submission" date="2023-05" db="EMBL/GenBank/DDBJ databases">
        <authorList>
            <consortium name="Lawrence Berkeley National Laboratory"/>
            <person name="Steindorff A."/>
            <person name="Hensen N."/>
            <person name="Bonometti L."/>
            <person name="Westerberg I."/>
            <person name="Brannstrom I.O."/>
            <person name="Guillou S."/>
            <person name="Cros-Aarteil S."/>
            <person name="Calhoun S."/>
            <person name="Haridas S."/>
            <person name="Kuo A."/>
            <person name="Mondo S."/>
            <person name="Pangilinan J."/>
            <person name="Riley R."/>
            <person name="Labutti K."/>
            <person name="Andreopoulos B."/>
            <person name="Lipzen A."/>
            <person name="Chen C."/>
            <person name="Yanf M."/>
            <person name="Daum C."/>
            <person name="Ng V."/>
            <person name="Clum A."/>
            <person name="Ohm R."/>
            <person name="Martin F."/>
            <person name="Silar P."/>
            <person name="Natvig D."/>
            <person name="Lalanne C."/>
            <person name="Gautier V."/>
            <person name="Ament-Velasquez S.L."/>
            <person name="Kruys A."/>
            <person name="Hutchinson M.I."/>
            <person name="Powell A.J."/>
            <person name="Barry K."/>
            <person name="Miller A.N."/>
            <person name="Grigoriev I.V."/>
            <person name="Debuchy R."/>
            <person name="Gladieux P."/>
            <person name="Thoren M.H."/>
            <person name="Johannesson H."/>
        </authorList>
    </citation>
    <scope>NUCLEOTIDE SEQUENCE</scope>
    <source>
        <strain evidence="6">CBS 508.74</strain>
    </source>
</reference>
<dbReference type="PANTHER" id="PTHR11010">
    <property type="entry name" value="PROTEASE S28 PRO-X CARBOXYPEPTIDASE-RELATED"/>
    <property type="match status" value="1"/>
</dbReference>
<dbReference type="AlphaFoldDB" id="A0AAN6YWY1"/>
<dbReference type="SUPFAM" id="SSF53474">
    <property type="entry name" value="alpha/beta-Hydrolases"/>
    <property type="match status" value="1"/>
</dbReference>
<evidence type="ECO:0000256" key="5">
    <source>
        <dbReference type="ARBA" id="ARBA00023180"/>
    </source>
</evidence>
<accession>A0AAN6YWY1</accession>
<evidence type="ECO:0000256" key="1">
    <source>
        <dbReference type="ARBA" id="ARBA00011079"/>
    </source>
</evidence>
<comment type="similarity">
    <text evidence="1">Belongs to the peptidase S28 family.</text>
</comment>
<keyword evidence="4" id="KW-0378">Hydrolase</keyword>
<dbReference type="GO" id="GO:0008239">
    <property type="term" value="F:dipeptidyl-peptidase activity"/>
    <property type="evidence" value="ECO:0007669"/>
    <property type="project" value="TreeGrafter"/>
</dbReference>
<sequence>MKIPAGTVLPFASWIAPKATIKGIADVTNESALDVIRAAGAGASCQWFEQPIDHGNPEIGTWQQLYCVNPQWWEGPGSPVVLMTPGEVPIGRSISSGLGYTYLDNTTMPGMYAQALGAATVVIEHRYFGSSSPYDGFDSETLQYLTMEQAAADIVNFAKNVQFPFDEKKTSVSTKTPWVYWGASYSATLGSWIEHFHPGVFYAFHLSSATVEANTNNWYYYDTIRKGIDAYRKDTSCSLALNEVSEYVDRFLLAKSRNETEVQALKLFFGSTFAIEDDDFAYAIATPFRYWQEREGYRDVLEMCDAVVGAFETVQDPVLGTIPASVVNYAAYFRLNFRDDTCTYLDTWGQEDPLWCLNTHDLLNPYFEARTLGNPWRTWYWFLCNEPLASWATGAPPGNPSIVSRKIDSAYWQRQCEMHFPPLNGERYGSSRGLTPDSLNKQTGGWLRNSTRVIWTNGEFDPWRATTMSSEVRPGGPLQSTDDAAVFLIRNAEHADDALTARGLSNLRIRVNPDVIRVQEQSVEIMKNWVGQYKAGAGGAST</sequence>
<proteinExistence type="inferred from homology"/>
<gene>
    <name evidence="6" type="ORF">N656DRAFT_826554</name>
</gene>
<dbReference type="PANTHER" id="PTHR11010:SF23">
    <property type="entry name" value="SERINE PEPTIDASE"/>
    <property type="match status" value="1"/>
</dbReference>
<keyword evidence="5" id="KW-0325">Glycoprotein</keyword>
<keyword evidence="7" id="KW-1185">Reference proteome</keyword>
<evidence type="ECO:0000313" key="7">
    <source>
        <dbReference type="Proteomes" id="UP001302812"/>
    </source>
</evidence>
<keyword evidence="2" id="KW-0645">Protease</keyword>
<reference evidence="6" key="1">
    <citation type="journal article" date="2023" name="Mol. Phylogenet. Evol.">
        <title>Genome-scale phylogeny and comparative genomics of the fungal order Sordariales.</title>
        <authorList>
            <person name="Hensen N."/>
            <person name="Bonometti L."/>
            <person name="Westerberg I."/>
            <person name="Brannstrom I.O."/>
            <person name="Guillou S."/>
            <person name="Cros-Aarteil S."/>
            <person name="Calhoun S."/>
            <person name="Haridas S."/>
            <person name="Kuo A."/>
            <person name="Mondo S."/>
            <person name="Pangilinan J."/>
            <person name="Riley R."/>
            <person name="LaButti K."/>
            <person name="Andreopoulos B."/>
            <person name="Lipzen A."/>
            <person name="Chen C."/>
            <person name="Yan M."/>
            <person name="Daum C."/>
            <person name="Ng V."/>
            <person name="Clum A."/>
            <person name="Steindorff A."/>
            <person name="Ohm R.A."/>
            <person name="Martin F."/>
            <person name="Silar P."/>
            <person name="Natvig D.O."/>
            <person name="Lalanne C."/>
            <person name="Gautier V."/>
            <person name="Ament-Velasquez S.L."/>
            <person name="Kruys A."/>
            <person name="Hutchinson M.I."/>
            <person name="Powell A.J."/>
            <person name="Barry K."/>
            <person name="Miller A.N."/>
            <person name="Grigoriev I.V."/>
            <person name="Debuchy R."/>
            <person name="Gladieux P."/>
            <person name="Hiltunen Thoren M."/>
            <person name="Johannesson H."/>
        </authorList>
    </citation>
    <scope>NUCLEOTIDE SEQUENCE</scope>
    <source>
        <strain evidence="6">CBS 508.74</strain>
    </source>
</reference>
<name>A0AAN6YWY1_9PEZI</name>
<evidence type="ECO:0008006" key="8">
    <source>
        <dbReference type="Google" id="ProtNLM"/>
    </source>
</evidence>
<dbReference type="GO" id="GO:0006508">
    <property type="term" value="P:proteolysis"/>
    <property type="evidence" value="ECO:0007669"/>
    <property type="project" value="UniProtKB-KW"/>
</dbReference>
<dbReference type="GO" id="GO:0070008">
    <property type="term" value="F:serine-type exopeptidase activity"/>
    <property type="evidence" value="ECO:0007669"/>
    <property type="project" value="InterPro"/>
</dbReference>
<keyword evidence="3" id="KW-0732">Signal</keyword>
<comment type="caution">
    <text evidence="6">The sequence shown here is derived from an EMBL/GenBank/DDBJ whole genome shotgun (WGS) entry which is preliminary data.</text>
</comment>
<dbReference type="InterPro" id="IPR029058">
    <property type="entry name" value="AB_hydrolase_fold"/>
</dbReference>
<evidence type="ECO:0000256" key="2">
    <source>
        <dbReference type="ARBA" id="ARBA00022670"/>
    </source>
</evidence>
<dbReference type="Proteomes" id="UP001302812">
    <property type="component" value="Unassembled WGS sequence"/>
</dbReference>
<evidence type="ECO:0000256" key="3">
    <source>
        <dbReference type="ARBA" id="ARBA00022729"/>
    </source>
</evidence>
<dbReference type="Pfam" id="PF05577">
    <property type="entry name" value="Peptidase_S28"/>
    <property type="match status" value="1"/>
</dbReference>
<evidence type="ECO:0000313" key="6">
    <source>
        <dbReference type="EMBL" id="KAK4116812.1"/>
    </source>
</evidence>
<dbReference type="EMBL" id="MU853333">
    <property type="protein sequence ID" value="KAK4116812.1"/>
    <property type="molecule type" value="Genomic_DNA"/>
</dbReference>
<dbReference type="Gene3D" id="3.40.50.1820">
    <property type="entry name" value="alpha/beta hydrolase"/>
    <property type="match status" value="2"/>
</dbReference>
<protein>
    <recommendedName>
        <fullName evidence="8">Serine peptidase</fullName>
    </recommendedName>
</protein>
<organism evidence="6 7">
    <name type="scientific">Canariomyces notabilis</name>
    <dbReference type="NCBI Taxonomy" id="2074819"/>
    <lineage>
        <taxon>Eukaryota</taxon>
        <taxon>Fungi</taxon>
        <taxon>Dikarya</taxon>
        <taxon>Ascomycota</taxon>
        <taxon>Pezizomycotina</taxon>
        <taxon>Sordariomycetes</taxon>
        <taxon>Sordariomycetidae</taxon>
        <taxon>Sordariales</taxon>
        <taxon>Chaetomiaceae</taxon>
        <taxon>Canariomyces</taxon>
    </lineage>
</organism>
<dbReference type="RefSeq" id="XP_064674382.1">
    <property type="nucleotide sequence ID" value="XM_064818485.1"/>
</dbReference>
<dbReference type="GeneID" id="89942611"/>
<dbReference type="InterPro" id="IPR008758">
    <property type="entry name" value="Peptidase_S28"/>
</dbReference>
<evidence type="ECO:0000256" key="4">
    <source>
        <dbReference type="ARBA" id="ARBA00022801"/>
    </source>
</evidence>